<evidence type="ECO:0000313" key="2">
    <source>
        <dbReference type="Proteomes" id="UP000183447"/>
    </source>
</evidence>
<dbReference type="RefSeq" id="WP_244545318.1">
    <property type="nucleotide sequence ID" value="NZ_FPKU01000002.1"/>
</dbReference>
<dbReference type="STRING" id="665118.SAMN02983003_2324"/>
<evidence type="ECO:0000313" key="1">
    <source>
        <dbReference type="EMBL" id="SFZ84992.1"/>
    </source>
</evidence>
<dbReference type="AlphaFoldDB" id="A0A1K2HYG1"/>
<keyword evidence="2" id="KW-1185">Reference proteome</keyword>
<reference evidence="1 2" key="1">
    <citation type="submission" date="2016-11" db="EMBL/GenBank/DDBJ databases">
        <authorList>
            <person name="Jaros S."/>
            <person name="Januszkiewicz K."/>
            <person name="Wedrychowicz H."/>
        </authorList>
    </citation>
    <scope>NUCLEOTIDE SEQUENCE [LARGE SCALE GENOMIC DNA]</scope>
    <source>
        <strain evidence="1 2">ATCC 23634</strain>
    </source>
</reference>
<proteinExistence type="predicted"/>
<gene>
    <name evidence="1" type="ORF">SAMN02983003_2324</name>
</gene>
<sequence>MSDPDKAQQILAVAYDATANAAYIRLSPGPVVESQEASPGVVFDYDARGHIVGIEVLDARMRLSPGLLDDAISPRS</sequence>
<dbReference type="InterPro" id="IPR019270">
    <property type="entry name" value="DUF2283"/>
</dbReference>
<protein>
    <submittedName>
        <fullName evidence="1">Uncharacterized protein YuzE</fullName>
    </submittedName>
</protein>
<dbReference type="Pfam" id="PF10049">
    <property type="entry name" value="DUF2283"/>
    <property type="match status" value="1"/>
</dbReference>
<organism evidence="1 2">
    <name type="scientific">Devosia enhydra</name>
    <dbReference type="NCBI Taxonomy" id="665118"/>
    <lineage>
        <taxon>Bacteria</taxon>
        <taxon>Pseudomonadati</taxon>
        <taxon>Pseudomonadota</taxon>
        <taxon>Alphaproteobacteria</taxon>
        <taxon>Hyphomicrobiales</taxon>
        <taxon>Devosiaceae</taxon>
        <taxon>Devosia</taxon>
    </lineage>
</organism>
<accession>A0A1K2HYG1</accession>
<dbReference type="EMBL" id="FPKU01000002">
    <property type="protein sequence ID" value="SFZ84992.1"/>
    <property type="molecule type" value="Genomic_DNA"/>
</dbReference>
<dbReference type="Proteomes" id="UP000183447">
    <property type="component" value="Unassembled WGS sequence"/>
</dbReference>
<name>A0A1K2HYG1_9HYPH</name>